<evidence type="ECO:0000259" key="11">
    <source>
        <dbReference type="Pfam" id="PF01699"/>
    </source>
</evidence>
<evidence type="ECO:0000313" key="13">
    <source>
        <dbReference type="Proteomes" id="UP000780801"/>
    </source>
</evidence>
<evidence type="ECO:0000256" key="7">
    <source>
        <dbReference type="ARBA" id="ARBA00022989"/>
    </source>
</evidence>
<protein>
    <recommendedName>
        <fullName evidence="10">Vacuolar calcium ion transporter</fullName>
    </recommendedName>
</protein>
<sequence length="258" mass="28029">VLGFCFICGGVKYKAQTFNQTAAQTSASLLSLSCLSLLIPAAFNATAKDVDQTASIKHLSYGTSIVLLVVYILYLIFQLKTHTHLYASSSDEEEEPILPLWLSIVMLLVITVIVAICAEYLVDSISGLSETWKISPTFIGLILLPIVGNAAEHVTAVSVAMKNKMDLAIGVAIGSSMQIALFVTPLMVIIGWIINQPMTLFFNTFETCVMFVSVLIVNYLIQDGESNWLEGVMLLSTYVIIAIAIYFYPTAAVATSSH</sequence>
<dbReference type="GO" id="GO:0012505">
    <property type="term" value="C:endomembrane system"/>
    <property type="evidence" value="ECO:0007669"/>
    <property type="project" value="UniProtKB-SubCell"/>
</dbReference>
<evidence type="ECO:0000256" key="6">
    <source>
        <dbReference type="ARBA" id="ARBA00022837"/>
    </source>
</evidence>
<evidence type="ECO:0000256" key="2">
    <source>
        <dbReference type="ARBA" id="ARBA00008170"/>
    </source>
</evidence>
<feature type="transmembrane region" description="Helical" evidence="10">
    <location>
        <begin position="27"/>
        <end position="47"/>
    </location>
</feature>
<keyword evidence="6 10" id="KW-0106">Calcium</keyword>
<name>A0A9P6KD11_9FUNG</name>
<feature type="transmembrane region" description="Helical" evidence="10">
    <location>
        <begin position="200"/>
        <end position="221"/>
    </location>
</feature>
<keyword evidence="8 10" id="KW-0406">Ion transport</keyword>
<dbReference type="GO" id="GO:0006874">
    <property type="term" value="P:intracellular calcium ion homeostasis"/>
    <property type="evidence" value="ECO:0007669"/>
    <property type="project" value="TreeGrafter"/>
</dbReference>
<gene>
    <name evidence="12" type="ORF">BGW38_003191</name>
</gene>
<organism evidence="12 13">
    <name type="scientific">Lunasporangiospora selenospora</name>
    <dbReference type="NCBI Taxonomy" id="979761"/>
    <lineage>
        <taxon>Eukaryota</taxon>
        <taxon>Fungi</taxon>
        <taxon>Fungi incertae sedis</taxon>
        <taxon>Mucoromycota</taxon>
        <taxon>Mortierellomycotina</taxon>
        <taxon>Mortierellomycetes</taxon>
        <taxon>Mortierellales</taxon>
        <taxon>Mortierellaceae</taxon>
        <taxon>Lunasporangiospora</taxon>
    </lineage>
</organism>
<dbReference type="EMBL" id="JAABOA010002195">
    <property type="protein sequence ID" value="KAF9580240.1"/>
    <property type="molecule type" value="Genomic_DNA"/>
</dbReference>
<feature type="domain" description="Sodium/calcium exchanger membrane region" evidence="11">
    <location>
        <begin position="103"/>
        <end position="246"/>
    </location>
</feature>
<comment type="caution">
    <text evidence="10">Lacks conserved residue(s) required for the propagation of feature annotation.</text>
</comment>
<comment type="function">
    <text evidence="10">Has a role in promoting intracellular calcium ion sequestration via the exchange of calcium ions for hydrogen ions across the vacuolar membrane. Involved also in manganese ion homeostasis via its uptake into the vacuole.</text>
</comment>
<evidence type="ECO:0000256" key="3">
    <source>
        <dbReference type="ARBA" id="ARBA00022448"/>
    </source>
</evidence>
<dbReference type="InterPro" id="IPR044880">
    <property type="entry name" value="NCX_ion-bd_dom_sf"/>
</dbReference>
<dbReference type="NCBIfam" id="TIGR00378">
    <property type="entry name" value="cax"/>
    <property type="match status" value="1"/>
</dbReference>
<feature type="transmembrane region" description="Helical" evidence="10">
    <location>
        <begin position="97"/>
        <end position="122"/>
    </location>
</feature>
<feature type="transmembrane region" description="Helical" evidence="10">
    <location>
        <begin position="228"/>
        <end position="248"/>
    </location>
</feature>
<feature type="non-terminal residue" evidence="12">
    <location>
        <position position="1"/>
    </location>
</feature>
<dbReference type="FunFam" id="1.20.1420.30:FF:000011">
    <property type="entry name" value="Vacuolar calcium ion transporter"/>
    <property type="match status" value="1"/>
</dbReference>
<evidence type="ECO:0000256" key="8">
    <source>
        <dbReference type="ARBA" id="ARBA00023065"/>
    </source>
</evidence>
<keyword evidence="10" id="KW-0050">Antiport</keyword>
<evidence type="ECO:0000256" key="1">
    <source>
        <dbReference type="ARBA" id="ARBA00004127"/>
    </source>
</evidence>
<dbReference type="InterPro" id="IPR004798">
    <property type="entry name" value="CAX-like"/>
</dbReference>
<keyword evidence="13" id="KW-1185">Reference proteome</keyword>
<dbReference type="OrthoDB" id="1699231at2759"/>
<dbReference type="Proteomes" id="UP000780801">
    <property type="component" value="Unassembled WGS sequence"/>
</dbReference>
<keyword evidence="5 10" id="KW-0812">Transmembrane</keyword>
<evidence type="ECO:0000256" key="4">
    <source>
        <dbReference type="ARBA" id="ARBA00022568"/>
    </source>
</evidence>
<accession>A0A9P6KD11</accession>
<dbReference type="Gene3D" id="1.20.1420.30">
    <property type="entry name" value="NCX, central ion-binding region"/>
    <property type="match status" value="1"/>
</dbReference>
<dbReference type="Pfam" id="PF01699">
    <property type="entry name" value="Na_Ca_ex"/>
    <property type="match status" value="2"/>
</dbReference>
<dbReference type="GO" id="GO:0000329">
    <property type="term" value="C:fungal-type vacuole membrane"/>
    <property type="evidence" value="ECO:0007669"/>
    <property type="project" value="TreeGrafter"/>
</dbReference>
<dbReference type="GO" id="GO:0015369">
    <property type="term" value="F:calcium:proton antiporter activity"/>
    <property type="evidence" value="ECO:0007669"/>
    <property type="project" value="UniProtKB-UniRule"/>
</dbReference>
<evidence type="ECO:0000256" key="9">
    <source>
        <dbReference type="ARBA" id="ARBA00023136"/>
    </source>
</evidence>
<evidence type="ECO:0000256" key="10">
    <source>
        <dbReference type="RuleBase" id="RU365028"/>
    </source>
</evidence>
<keyword evidence="9 10" id="KW-0472">Membrane</keyword>
<keyword evidence="3 10" id="KW-0813">Transport</keyword>
<proteinExistence type="inferred from homology"/>
<reference evidence="12" key="1">
    <citation type="journal article" date="2020" name="Fungal Divers.">
        <title>Resolving the Mortierellaceae phylogeny through synthesis of multi-gene phylogenetics and phylogenomics.</title>
        <authorList>
            <person name="Vandepol N."/>
            <person name="Liber J."/>
            <person name="Desiro A."/>
            <person name="Na H."/>
            <person name="Kennedy M."/>
            <person name="Barry K."/>
            <person name="Grigoriev I.V."/>
            <person name="Miller A.N."/>
            <person name="O'Donnell K."/>
            <person name="Stajich J.E."/>
            <person name="Bonito G."/>
        </authorList>
    </citation>
    <scope>NUCLEOTIDE SEQUENCE</scope>
    <source>
        <strain evidence="12">KOD1015</strain>
    </source>
</reference>
<keyword evidence="4 10" id="KW-0109">Calcium transport</keyword>
<feature type="transmembrane region" description="Helical" evidence="10">
    <location>
        <begin position="167"/>
        <end position="194"/>
    </location>
</feature>
<comment type="subcellular location">
    <subcellularLocation>
        <location evidence="1">Endomembrane system</location>
        <topology evidence="1">Multi-pass membrane protein</topology>
    </subcellularLocation>
    <subcellularLocation>
        <location evidence="10">Vacuole membrane</location>
    </subcellularLocation>
</comment>
<dbReference type="PANTHER" id="PTHR31503">
    <property type="entry name" value="VACUOLAR CALCIUM ION TRANSPORTER"/>
    <property type="match status" value="1"/>
</dbReference>
<feature type="transmembrane region" description="Helical" evidence="10">
    <location>
        <begin position="59"/>
        <end position="77"/>
    </location>
</feature>
<keyword evidence="10" id="KW-0926">Vacuole</keyword>
<evidence type="ECO:0000256" key="5">
    <source>
        <dbReference type="ARBA" id="ARBA00022692"/>
    </source>
</evidence>
<feature type="domain" description="Sodium/calcium exchanger membrane region" evidence="11">
    <location>
        <begin position="1"/>
        <end position="79"/>
    </location>
</feature>
<keyword evidence="7 10" id="KW-1133">Transmembrane helix</keyword>
<evidence type="ECO:0000313" key="12">
    <source>
        <dbReference type="EMBL" id="KAF9580240.1"/>
    </source>
</evidence>
<dbReference type="InterPro" id="IPR004713">
    <property type="entry name" value="CaH_exchang"/>
</dbReference>
<dbReference type="AlphaFoldDB" id="A0A9P6KD11"/>
<dbReference type="InterPro" id="IPR004837">
    <property type="entry name" value="NaCa_Exmemb"/>
</dbReference>
<dbReference type="PANTHER" id="PTHR31503:SF22">
    <property type="entry name" value="VACUOLAR CALCIUM ION TRANSPORTER"/>
    <property type="match status" value="1"/>
</dbReference>
<comment type="caution">
    <text evidence="12">The sequence shown here is derived from an EMBL/GenBank/DDBJ whole genome shotgun (WGS) entry which is preliminary data.</text>
</comment>
<comment type="similarity">
    <text evidence="2 10">Belongs to the Ca(2+):cation antiporter (CaCA) (TC 2.A.19) family.</text>
</comment>